<dbReference type="AlphaFoldDB" id="K0SPF6"/>
<gene>
    <name evidence="2" type="ORF">THAOC_16479</name>
</gene>
<name>K0SPF6_THAOC</name>
<dbReference type="EMBL" id="AGNL01018557">
    <property type="protein sequence ID" value="EJK62891.1"/>
    <property type="molecule type" value="Genomic_DNA"/>
</dbReference>
<feature type="region of interest" description="Disordered" evidence="1">
    <location>
        <begin position="80"/>
        <end position="118"/>
    </location>
</feature>
<protein>
    <submittedName>
        <fullName evidence="2">Uncharacterized protein</fullName>
    </submittedName>
</protein>
<evidence type="ECO:0000313" key="2">
    <source>
        <dbReference type="EMBL" id="EJK62891.1"/>
    </source>
</evidence>
<evidence type="ECO:0000256" key="1">
    <source>
        <dbReference type="SAM" id="MobiDB-lite"/>
    </source>
</evidence>
<reference evidence="2 3" key="1">
    <citation type="journal article" date="2012" name="Genome Biol.">
        <title>Genome and low-iron response of an oceanic diatom adapted to chronic iron limitation.</title>
        <authorList>
            <person name="Lommer M."/>
            <person name="Specht M."/>
            <person name="Roy A.S."/>
            <person name="Kraemer L."/>
            <person name="Andreson R."/>
            <person name="Gutowska M.A."/>
            <person name="Wolf J."/>
            <person name="Bergner S.V."/>
            <person name="Schilhabel M.B."/>
            <person name="Klostermeier U.C."/>
            <person name="Beiko R.G."/>
            <person name="Rosenstiel P."/>
            <person name="Hippler M."/>
            <person name="Laroche J."/>
        </authorList>
    </citation>
    <scope>NUCLEOTIDE SEQUENCE [LARGE SCALE GENOMIC DNA]</scope>
    <source>
        <strain evidence="2 3">CCMP1005</strain>
    </source>
</reference>
<evidence type="ECO:0000313" key="3">
    <source>
        <dbReference type="Proteomes" id="UP000266841"/>
    </source>
</evidence>
<proteinExistence type="predicted"/>
<feature type="region of interest" description="Disordered" evidence="1">
    <location>
        <begin position="1"/>
        <end position="28"/>
    </location>
</feature>
<organism evidence="2 3">
    <name type="scientific">Thalassiosira oceanica</name>
    <name type="common">Marine diatom</name>
    <dbReference type="NCBI Taxonomy" id="159749"/>
    <lineage>
        <taxon>Eukaryota</taxon>
        <taxon>Sar</taxon>
        <taxon>Stramenopiles</taxon>
        <taxon>Ochrophyta</taxon>
        <taxon>Bacillariophyta</taxon>
        <taxon>Coscinodiscophyceae</taxon>
        <taxon>Thalassiosirophycidae</taxon>
        <taxon>Thalassiosirales</taxon>
        <taxon>Thalassiosiraceae</taxon>
        <taxon>Thalassiosira</taxon>
    </lineage>
</organism>
<sequence length="130" mass="14219">MIEQTTRAEAASAPDGDDNGPDRSRRHMAVSAMSRRLLRAAGGLRRPSESRALPTFLSTVYLMMCGGLTSQPTCETEISPMQRRAKDPKTMARTAGNRGLGPSASRRRRRIPSISSCPRNNFGHESVVFS</sequence>
<keyword evidence="3" id="KW-1185">Reference proteome</keyword>
<comment type="caution">
    <text evidence="2">The sequence shown here is derived from an EMBL/GenBank/DDBJ whole genome shotgun (WGS) entry which is preliminary data.</text>
</comment>
<accession>K0SPF6</accession>
<dbReference type="Proteomes" id="UP000266841">
    <property type="component" value="Unassembled WGS sequence"/>
</dbReference>